<comment type="similarity">
    <text evidence="1">Belongs to the bacterial ribosomal protein bS16 family.</text>
</comment>
<name>A0A433QFR7_9FUNG</name>
<dbReference type="Proteomes" id="UP000274822">
    <property type="component" value="Unassembled WGS sequence"/>
</dbReference>
<protein>
    <submittedName>
        <fullName evidence="4">Ribosomal protein S16 domain-containing protein</fullName>
    </submittedName>
</protein>
<dbReference type="GO" id="GO:0005739">
    <property type="term" value="C:mitochondrion"/>
    <property type="evidence" value="ECO:0007669"/>
    <property type="project" value="GOC"/>
</dbReference>
<sequence length="90" mass="10128">MVVRIRLARFGRKNLPYYHIVVANARSPRDGKHIEQVGTYNPIPDAEGIKHINLNVDRIKYWLTVGAQPSEIVEKILAKVSGKVESGYGD</sequence>
<dbReference type="PANTHER" id="PTHR12919:SF20">
    <property type="entry name" value="SMALL RIBOSOMAL SUBUNIT PROTEIN BS16M"/>
    <property type="match status" value="1"/>
</dbReference>
<proteinExistence type="inferred from homology"/>
<dbReference type="NCBIfam" id="TIGR00002">
    <property type="entry name" value="S16"/>
    <property type="match status" value="1"/>
</dbReference>
<evidence type="ECO:0000256" key="1">
    <source>
        <dbReference type="ARBA" id="ARBA00006668"/>
    </source>
</evidence>
<dbReference type="PROSITE" id="PS00732">
    <property type="entry name" value="RIBOSOMAL_S16"/>
    <property type="match status" value="1"/>
</dbReference>
<gene>
    <name evidence="4" type="ORF">BC938DRAFT_481645</name>
</gene>
<dbReference type="PANTHER" id="PTHR12919">
    <property type="entry name" value="30S RIBOSOMAL PROTEIN S16"/>
    <property type="match status" value="1"/>
</dbReference>
<dbReference type="HAMAP" id="MF_00385">
    <property type="entry name" value="Ribosomal_bS16"/>
    <property type="match status" value="1"/>
</dbReference>
<dbReference type="GO" id="GO:0032543">
    <property type="term" value="P:mitochondrial translation"/>
    <property type="evidence" value="ECO:0007669"/>
    <property type="project" value="TreeGrafter"/>
</dbReference>
<evidence type="ECO:0000313" key="5">
    <source>
        <dbReference type="Proteomes" id="UP000274822"/>
    </source>
</evidence>
<evidence type="ECO:0000313" key="4">
    <source>
        <dbReference type="EMBL" id="RUS28636.1"/>
    </source>
</evidence>
<evidence type="ECO:0000256" key="3">
    <source>
        <dbReference type="ARBA" id="ARBA00023274"/>
    </source>
</evidence>
<dbReference type="GO" id="GO:0015935">
    <property type="term" value="C:small ribosomal subunit"/>
    <property type="evidence" value="ECO:0007669"/>
    <property type="project" value="TreeGrafter"/>
</dbReference>
<evidence type="ECO:0000256" key="2">
    <source>
        <dbReference type="ARBA" id="ARBA00022980"/>
    </source>
</evidence>
<dbReference type="InterPro" id="IPR020592">
    <property type="entry name" value="Ribosomal_bS16_CS"/>
</dbReference>
<comment type="caution">
    <text evidence="4">The sequence shown here is derived from an EMBL/GenBank/DDBJ whole genome shotgun (WGS) entry which is preliminary data.</text>
</comment>
<dbReference type="EMBL" id="RBNJ01006356">
    <property type="protein sequence ID" value="RUS28636.1"/>
    <property type="molecule type" value="Genomic_DNA"/>
</dbReference>
<keyword evidence="5" id="KW-1185">Reference proteome</keyword>
<dbReference type="GO" id="GO:0003735">
    <property type="term" value="F:structural constituent of ribosome"/>
    <property type="evidence" value="ECO:0007669"/>
    <property type="project" value="InterPro"/>
</dbReference>
<reference evidence="4 5" key="1">
    <citation type="journal article" date="2018" name="New Phytol.">
        <title>Phylogenomics of Endogonaceae and evolution of mycorrhizas within Mucoromycota.</title>
        <authorList>
            <person name="Chang Y."/>
            <person name="Desiro A."/>
            <person name="Na H."/>
            <person name="Sandor L."/>
            <person name="Lipzen A."/>
            <person name="Clum A."/>
            <person name="Barry K."/>
            <person name="Grigoriev I.V."/>
            <person name="Martin F.M."/>
            <person name="Stajich J.E."/>
            <person name="Smith M.E."/>
            <person name="Bonito G."/>
            <person name="Spatafora J.W."/>
        </authorList>
    </citation>
    <scope>NUCLEOTIDE SEQUENCE [LARGE SCALE GENOMIC DNA]</scope>
    <source>
        <strain evidence="4 5">AD002</strain>
    </source>
</reference>
<dbReference type="Gene3D" id="3.30.1320.10">
    <property type="match status" value="1"/>
</dbReference>
<accession>A0A433QFR7</accession>
<dbReference type="SUPFAM" id="SSF54565">
    <property type="entry name" value="Ribosomal protein S16"/>
    <property type="match status" value="1"/>
</dbReference>
<organism evidence="4 5">
    <name type="scientific">Jimgerdemannia flammicorona</name>
    <dbReference type="NCBI Taxonomy" id="994334"/>
    <lineage>
        <taxon>Eukaryota</taxon>
        <taxon>Fungi</taxon>
        <taxon>Fungi incertae sedis</taxon>
        <taxon>Mucoromycota</taxon>
        <taxon>Mucoromycotina</taxon>
        <taxon>Endogonomycetes</taxon>
        <taxon>Endogonales</taxon>
        <taxon>Endogonaceae</taxon>
        <taxon>Jimgerdemannia</taxon>
    </lineage>
</organism>
<dbReference type="Pfam" id="PF00886">
    <property type="entry name" value="Ribosomal_S16"/>
    <property type="match status" value="1"/>
</dbReference>
<keyword evidence="2 4" id="KW-0689">Ribosomal protein</keyword>
<dbReference type="InterPro" id="IPR000307">
    <property type="entry name" value="Ribosomal_bS16"/>
</dbReference>
<keyword evidence="3" id="KW-0687">Ribonucleoprotein</keyword>
<dbReference type="AlphaFoldDB" id="A0A433QFR7"/>
<dbReference type="InterPro" id="IPR023803">
    <property type="entry name" value="Ribosomal_bS16_dom_sf"/>
</dbReference>